<keyword evidence="3" id="KW-1185">Reference proteome</keyword>
<evidence type="ECO:0000313" key="2">
    <source>
        <dbReference type="EMBL" id="KRL04429.1"/>
    </source>
</evidence>
<dbReference type="SUPFAM" id="SSF53271">
    <property type="entry name" value="PRTase-like"/>
    <property type="match status" value="1"/>
</dbReference>
<dbReference type="Proteomes" id="UP000051686">
    <property type="component" value="Unassembled WGS sequence"/>
</dbReference>
<dbReference type="RefSeq" id="WP_057896397.1">
    <property type="nucleotide sequence ID" value="NZ_AZEH01000039.1"/>
</dbReference>
<gene>
    <name evidence="2" type="ORF">FD46_GL001558</name>
</gene>
<dbReference type="PATRIC" id="fig|1423777.3.peg.1609"/>
<dbReference type="PANTHER" id="PTHR43218:SF1">
    <property type="entry name" value="PHOSPHORIBOSYLTRANSFERASE"/>
    <property type="match status" value="1"/>
</dbReference>
<accession>A0A0R1M7W1</accession>
<dbReference type="EMBL" id="AZEH01000039">
    <property type="protein sequence ID" value="KRL04429.1"/>
    <property type="molecule type" value="Genomic_DNA"/>
</dbReference>
<dbReference type="CDD" id="cd06223">
    <property type="entry name" value="PRTases_typeI"/>
    <property type="match status" value="1"/>
</dbReference>
<keyword evidence="2" id="KW-0328">Glycosyltransferase</keyword>
<feature type="domain" description="Phosphoribosyltransferase" evidence="1">
    <location>
        <begin position="43"/>
        <end position="169"/>
    </location>
</feature>
<dbReference type="Pfam" id="PF00156">
    <property type="entry name" value="Pribosyltran"/>
    <property type="match status" value="1"/>
</dbReference>
<evidence type="ECO:0000259" key="1">
    <source>
        <dbReference type="Pfam" id="PF00156"/>
    </source>
</evidence>
<dbReference type="Gene3D" id="3.40.50.2020">
    <property type="match status" value="1"/>
</dbReference>
<dbReference type="NCBIfam" id="NF005592">
    <property type="entry name" value="PRK07322.1"/>
    <property type="match status" value="1"/>
</dbReference>
<evidence type="ECO:0000313" key="3">
    <source>
        <dbReference type="Proteomes" id="UP000051686"/>
    </source>
</evidence>
<proteinExistence type="predicted"/>
<reference evidence="2 3" key="1">
    <citation type="journal article" date="2015" name="Genome Announc.">
        <title>Expanding the biotechnology potential of lactobacilli through comparative genomics of 213 strains and associated genera.</title>
        <authorList>
            <person name="Sun Z."/>
            <person name="Harris H.M."/>
            <person name="McCann A."/>
            <person name="Guo C."/>
            <person name="Argimon S."/>
            <person name="Zhang W."/>
            <person name="Yang X."/>
            <person name="Jeffery I.B."/>
            <person name="Cooney J.C."/>
            <person name="Kagawa T.F."/>
            <person name="Liu W."/>
            <person name="Song Y."/>
            <person name="Salvetti E."/>
            <person name="Wrobel A."/>
            <person name="Rasinkangas P."/>
            <person name="Parkhill J."/>
            <person name="Rea M.C."/>
            <person name="O'Sullivan O."/>
            <person name="Ritari J."/>
            <person name="Douillard F.P."/>
            <person name="Paul Ross R."/>
            <person name="Yang R."/>
            <person name="Briner A.E."/>
            <person name="Felis G.E."/>
            <person name="de Vos W.M."/>
            <person name="Barrangou R."/>
            <person name="Klaenhammer T.R."/>
            <person name="Caufield P.W."/>
            <person name="Cui Y."/>
            <person name="Zhang H."/>
            <person name="O'Toole P.W."/>
        </authorList>
    </citation>
    <scope>NUCLEOTIDE SEQUENCE [LARGE SCALE GENOMIC DNA]</scope>
    <source>
        <strain evidence="2 3">DSM 19972</strain>
    </source>
</reference>
<sequence>MKNFYELKVAGLTRKLPLIKLNDDLTIASFVLLGDAELTHCAAEQLAKKIDFDFDYLVTMESKGIPLAQELCHFLQKPRYVVLRKSIKDYMKEPISISVSAITTSTPQELVLDGSDAQLLKGKKVVIIDDVISSGGSVAAAEKLLHKAEANVVARVAILAEGQAAKRTDIKFLEELPLF</sequence>
<keyword evidence="2" id="KW-0808">Transferase</keyword>
<dbReference type="GO" id="GO:0016757">
    <property type="term" value="F:glycosyltransferase activity"/>
    <property type="evidence" value="ECO:0007669"/>
    <property type="project" value="UniProtKB-KW"/>
</dbReference>
<dbReference type="PANTHER" id="PTHR43218">
    <property type="entry name" value="PHOSPHORIBOSYLTRANSFERASE-RELATED"/>
    <property type="match status" value="1"/>
</dbReference>
<comment type="caution">
    <text evidence="2">The sequence shown here is derived from an EMBL/GenBank/DDBJ whole genome shotgun (WGS) entry which is preliminary data.</text>
</comment>
<name>A0A0R1M7W1_9LACO</name>
<organism evidence="2 3">
    <name type="scientific">Liquorilactobacillus oeni DSM 19972</name>
    <dbReference type="NCBI Taxonomy" id="1423777"/>
    <lineage>
        <taxon>Bacteria</taxon>
        <taxon>Bacillati</taxon>
        <taxon>Bacillota</taxon>
        <taxon>Bacilli</taxon>
        <taxon>Lactobacillales</taxon>
        <taxon>Lactobacillaceae</taxon>
        <taxon>Liquorilactobacillus</taxon>
    </lineage>
</organism>
<dbReference type="OrthoDB" id="4213751at2"/>
<dbReference type="STRING" id="1423777.FD46_GL001558"/>
<dbReference type="InterPro" id="IPR029057">
    <property type="entry name" value="PRTase-like"/>
</dbReference>
<dbReference type="AlphaFoldDB" id="A0A0R1M7W1"/>
<protein>
    <submittedName>
        <fullName evidence="2">Adenine phosphoribosyltransferase</fullName>
    </submittedName>
</protein>
<dbReference type="InterPro" id="IPR000836">
    <property type="entry name" value="PRTase_dom"/>
</dbReference>